<dbReference type="OrthoDB" id="2370283at2759"/>
<accession>A0A9N9IE18</accession>
<gene>
    <name evidence="1" type="ORF">FCALED_LOCUS15109</name>
</gene>
<dbReference type="AlphaFoldDB" id="A0A9N9IE18"/>
<sequence length="321" mass="35914">MSSTSLNSGWKSTRRNFRKRFNNIYHKFPKLPETLPREDSLPLQIGSYITVKGYNTFLDENEKVGYKFCWNRGNVYIAEMANPEYEAVVSYLDDCFKEPNNRVKLGPIVVLGQPYHYNPNGAGEKYAPDLAVRGSIDHVSEPIIPHPGPPPSDVKGNPHARIVCEVANAQNITSLDTRCEDWMYEEYVRCVLGIKLFPKTTITIMGRTAVHQAMVARLWMRQASRGSVLSRNTTLAVAGVHVTEWDFGTIQYNNNTPTPTGCNALNLNAFQINIPITDAFHDPPIVGGVPTPYAVFLPGTVVGVNFVIDLFELQQAVIRTK</sequence>
<reference evidence="1" key="1">
    <citation type="submission" date="2021-06" db="EMBL/GenBank/DDBJ databases">
        <authorList>
            <person name="Kallberg Y."/>
            <person name="Tangrot J."/>
            <person name="Rosling A."/>
        </authorList>
    </citation>
    <scope>NUCLEOTIDE SEQUENCE</scope>
    <source>
        <strain evidence="1">UK204</strain>
    </source>
</reference>
<dbReference type="Proteomes" id="UP000789570">
    <property type="component" value="Unassembled WGS sequence"/>
</dbReference>
<evidence type="ECO:0000313" key="2">
    <source>
        <dbReference type="Proteomes" id="UP000789570"/>
    </source>
</evidence>
<evidence type="ECO:0000313" key="1">
    <source>
        <dbReference type="EMBL" id="CAG8733057.1"/>
    </source>
</evidence>
<protein>
    <submittedName>
        <fullName evidence="1">5022_t:CDS:1</fullName>
    </submittedName>
</protein>
<organism evidence="1 2">
    <name type="scientific">Funneliformis caledonium</name>
    <dbReference type="NCBI Taxonomy" id="1117310"/>
    <lineage>
        <taxon>Eukaryota</taxon>
        <taxon>Fungi</taxon>
        <taxon>Fungi incertae sedis</taxon>
        <taxon>Mucoromycota</taxon>
        <taxon>Glomeromycotina</taxon>
        <taxon>Glomeromycetes</taxon>
        <taxon>Glomerales</taxon>
        <taxon>Glomeraceae</taxon>
        <taxon>Funneliformis</taxon>
    </lineage>
</organism>
<proteinExistence type="predicted"/>
<comment type="caution">
    <text evidence="1">The sequence shown here is derived from an EMBL/GenBank/DDBJ whole genome shotgun (WGS) entry which is preliminary data.</text>
</comment>
<dbReference type="EMBL" id="CAJVPQ010012772">
    <property type="protein sequence ID" value="CAG8733057.1"/>
    <property type="molecule type" value="Genomic_DNA"/>
</dbReference>
<keyword evidence="2" id="KW-1185">Reference proteome</keyword>
<name>A0A9N9IE18_9GLOM</name>